<sequence length="59" mass="6579">MASALGGPLLGNHNTPALQIIKKSTRLSGRRRQPLNGTIVPMRGMRFVQLRKRRSLHCS</sequence>
<reference evidence="1" key="1">
    <citation type="submission" date="2007-06" db="EMBL/GenBank/DDBJ databases">
        <title>Full length cDNA sequences from Sitka Spruce (Picea sitchensis).</title>
        <authorList>
            <person name="Ralph S.G."/>
            <person name="Chun H.E."/>
            <person name="Liao N."/>
            <person name="Ali J."/>
            <person name="Reid K."/>
            <person name="Kolosova N."/>
            <person name="Cooper N."/>
            <person name="Cullis C."/>
            <person name="Jancsik S."/>
            <person name="Moore R."/>
            <person name="Mayo M."/>
            <person name="Wagner S."/>
            <person name="Holt R.A."/>
            <person name="Jones S.J.M."/>
            <person name="Marra M.A."/>
            <person name="Ritland C.E."/>
            <person name="Ritland K."/>
            <person name="Bohlmann J."/>
        </authorList>
    </citation>
    <scope>NUCLEOTIDE SEQUENCE</scope>
    <source>
        <tissue evidence="1">Green portion of the leader tissue</tissue>
    </source>
</reference>
<proteinExistence type="evidence at transcript level"/>
<evidence type="ECO:0000313" key="1">
    <source>
        <dbReference type="EMBL" id="ABR17326.1"/>
    </source>
</evidence>
<dbReference type="EMBL" id="EF677505">
    <property type="protein sequence ID" value="ABR17326.1"/>
    <property type="molecule type" value="mRNA"/>
</dbReference>
<name>B8LNU6_PICSI</name>
<organism evidence="1">
    <name type="scientific">Picea sitchensis</name>
    <name type="common">Sitka spruce</name>
    <name type="synonym">Pinus sitchensis</name>
    <dbReference type="NCBI Taxonomy" id="3332"/>
    <lineage>
        <taxon>Eukaryota</taxon>
        <taxon>Viridiplantae</taxon>
        <taxon>Streptophyta</taxon>
        <taxon>Embryophyta</taxon>
        <taxon>Tracheophyta</taxon>
        <taxon>Spermatophyta</taxon>
        <taxon>Pinopsida</taxon>
        <taxon>Pinidae</taxon>
        <taxon>Conifers I</taxon>
        <taxon>Pinales</taxon>
        <taxon>Pinaceae</taxon>
        <taxon>Picea</taxon>
    </lineage>
</organism>
<accession>B8LNU6</accession>
<protein>
    <submittedName>
        <fullName evidence="1">Uncharacterized protein</fullName>
    </submittedName>
</protein>
<dbReference type="AlphaFoldDB" id="B8LNU6"/>